<proteinExistence type="predicted"/>
<feature type="compositionally biased region" description="Basic residues" evidence="1">
    <location>
        <begin position="318"/>
        <end position="328"/>
    </location>
</feature>
<dbReference type="Proteomes" id="UP000327118">
    <property type="component" value="Unassembled WGS sequence"/>
</dbReference>
<organism evidence="2 3">
    <name type="scientific">Aspergillus coremiiformis</name>
    <dbReference type="NCBI Taxonomy" id="138285"/>
    <lineage>
        <taxon>Eukaryota</taxon>
        <taxon>Fungi</taxon>
        <taxon>Dikarya</taxon>
        <taxon>Ascomycota</taxon>
        <taxon>Pezizomycotina</taxon>
        <taxon>Eurotiomycetes</taxon>
        <taxon>Eurotiomycetidae</taxon>
        <taxon>Eurotiales</taxon>
        <taxon>Aspergillaceae</taxon>
        <taxon>Aspergillus</taxon>
        <taxon>Aspergillus subgen. Circumdati</taxon>
    </lineage>
</organism>
<feature type="compositionally biased region" description="Acidic residues" evidence="1">
    <location>
        <begin position="154"/>
        <end position="173"/>
    </location>
</feature>
<evidence type="ECO:0000313" key="2">
    <source>
        <dbReference type="EMBL" id="KAE8348069.1"/>
    </source>
</evidence>
<feature type="compositionally biased region" description="Polar residues" evidence="1">
    <location>
        <begin position="186"/>
        <end position="199"/>
    </location>
</feature>
<dbReference type="AlphaFoldDB" id="A0A5N6YUJ1"/>
<gene>
    <name evidence="2" type="ORF">BDV28DRAFT_144407</name>
</gene>
<accession>A0A5N6YUJ1</accession>
<feature type="compositionally biased region" description="Basic residues" evidence="1">
    <location>
        <begin position="1"/>
        <end position="11"/>
    </location>
</feature>
<evidence type="ECO:0000313" key="3">
    <source>
        <dbReference type="Proteomes" id="UP000327118"/>
    </source>
</evidence>
<name>A0A5N6YUJ1_9EURO</name>
<feature type="region of interest" description="Disordered" evidence="1">
    <location>
        <begin position="316"/>
        <end position="349"/>
    </location>
</feature>
<dbReference type="OrthoDB" id="5423493at2759"/>
<feature type="region of interest" description="Disordered" evidence="1">
    <location>
        <begin position="1"/>
        <end position="128"/>
    </location>
</feature>
<feature type="compositionally biased region" description="Polar residues" evidence="1">
    <location>
        <begin position="97"/>
        <end position="110"/>
    </location>
</feature>
<keyword evidence="3" id="KW-1185">Reference proteome</keyword>
<feature type="compositionally biased region" description="Acidic residues" evidence="1">
    <location>
        <begin position="339"/>
        <end position="349"/>
    </location>
</feature>
<feature type="compositionally biased region" description="Polar residues" evidence="1">
    <location>
        <begin position="14"/>
        <end position="75"/>
    </location>
</feature>
<reference evidence="3" key="1">
    <citation type="submission" date="2019-04" db="EMBL/GenBank/DDBJ databases">
        <title>Friends and foes A comparative genomics studyof 23 Aspergillus species from section Flavi.</title>
        <authorList>
            <consortium name="DOE Joint Genome Institute"/>
            <person name="Kjaerbolling I."/>
            <person name="Vesth T."/>
            <person name="Frisvad J.C."/>
            <person name="Nybo J.L."/>
            <person name="Theobald S."/>
            <person name="Kildgaard S."/>
            <person name="Isbrandt T."/>
            <person name="Kuo A."/>
            <person name="Sato A."/>
            <person name="Lyhne E.K."/>
            <person name="Kogle M.E."/>
            <person name="Wiebenga A."/>
            <person name="Kun R.S."/>
            <person name="Lubbers R.J."/>
            <person name="Makela M.R."/>
            <person name="Barry K."/>
            <person name="Chovatia M."/>
            <person name="Clum A."/>
            <person name="Daum C."/>
            <person name="Haridas S."/>
            <person name="He G."/>
            <person name="LaButti K."/>
            <person name="Lipzen A."/>
            <person name="Mondo S."/>
            <person name="Riley R."/>
            <person name="Salamov A."/>
            <person name="Simmons B.A."/>
            <person name="Magnuson J.K."/>
            <person name="Henrissat B."/>
            <person name="Mortensen U.H."/>
            <person name="Larsen T.O."/>
            <person name="Devries R.P."/>
            <person name="Grigoriev I.V."/>
            <person name="Machida M."/>
            <person name="Baker S.E."/>
            <person name="Andersen M.R."/>
        </authorList>
    </citation>
    <scope>NUCLEOTIDE SEQUENCE [LARGE SCALE GENOMIC DNA]</scope>
    <source>
        <strain evidence="3">CBS 553.77</strain>
    </source>
</reference>
<feature type="region of interest" description="Disordered" evidence="1">
    <location>
        <begin position="151"/>
        <end position="279"/>
    </location>
</feature>
<feature type="compositionally biased region" description="Polar residues" evidence="1">
    <location>
        <begin position="217"/>
        <end position="237"/>
    </location>
</feature>
<sequence>MPRPPTRRNRPTSKAASTTSKEKTQLSTTCDDMSTGNPSKSPSTSNQDEGIASQLSFNTQQGNTLRQLIRNQTPLAKTHEHAIESSPVGERGATGSRLPTRSRGYSSTLSMAGRKVDMSSNVPGTPAFESSILSNFRRRPRQASILQMMQAEDASSELDDDDFLGGLSPEDESTPLNLPRGKSLLARNSASQSPFQLSLPSDDGSRKRKRSVEEFQDPQSPSAVMENTPTKSPNPRDQVNGPCGSPESMRPLESLGAFSQTTAPPVSSSPPLSPAHPTTTLYPALPSNCIKAGARAYTDGTLEAITIPTATLQDRLLPRRRQQRRKHRDVGELGVSSDSSEDDCLADQDDDELSYLRPKRGTTGLKLKPYSGVWRGNEQRAVVLANKGNNRKRPSNIVKVTQEAQGNPDAITCSSLSHEDTNIDKMDELAVISSQLSSSLDSGEFESASPPSADFLSEELRSQWKKFIEIDKWEMEFEDIPGSQDSALD</sequence>
<protein>
    <submittedName>
        <fullName evidence="2">Uncharacterized protein</fullName>
    </submittedName>
</protein>
<dbReference type="EMBL" id="ML739829">
    <property type="protein sequence ID" value="KAE8348069.1"/>
    <property type="molecule type" value="Genomic_DNA"/>
</dbReference>
<evidence type="ECO:0000256" key="1">
    <source>
        <dbReference type="SAM" id="MobiDB-lite"/>
    </source>
</evidence>